<gene>
    <name evidence="4" type="ORF">MNEG_6725</name>
</gene>
<evidence type="ECO:0000256" key="3">
    <source>
        <dbReference type="PROSITE-ProRule" id="PRU00023"/>
    </source>
</evidence>
<dbReference type="EMBL" id="KK101341">
    <property type="protein sequence ID" value="KIZ01237.1"/>
    <property type="molecule type" value="Genomic_DNA"/>
</dbReference>
<reference evidence="4 5" key="1">
    <citation type="journal article" date="2013" name="BMC Genomics">
        <title>Reconstruction of the lipid metabolism for the microalga Monoraphidium neglectum from its genome sequence reveals characteristics suitable for biofuel production.</title>
        <authorList>
            <person name="Bogen C."/>
            <person name="Al-Dilaimi A."/>
            <person name="Albersmeier A."/>
            <person name="Wichmann J."/>
            <person name="Grundmann M."/>
            <person name="Rupp O."/>
            <person name="Lauersen K.J."/>
            <person name="Blifernez-Klassen O."/>
            <person name="Kalinowski J."/>
            <person name="Goesmann A."/>
            <person name="Mussgnug J.H."/>
            <person name="Kruse O."/>
        </authorList>
    </citation>
    <scope>NUCLEOTIDE SEQUENCE [LARGE SCALE GENOMIC DNA]</scope>
    <source>
        <strain evidence="4 5">SAG 48.87</strain>
    </source>
</reference>
<protein>
    <submittedName>
        <fullName evidence="4">Uncharacterized protein</fullName>
    </submittedName>
</protein>
<dbReference type="InterPro" id="IPR002110">
    <property type="entry name" value="Ankyrin_rpt"/>
</dbReference>
<evidence type="ECO:0000313" key="4">
    <source>
        <dbReference type="EMBL" id="KIZ01237.1"/>
    </source>
</evidence>
<dbReference type="KEGG" id="mng:MNEG_6725"/>
<dbReference type="RefSeq" id="XP_013900256.1">
    <property type="nucleotide sequence ID" value="XM_014044802.1"/>
</dbReference>
<sequence>MEKNPFWQNVQGPFPTWKAPQGVKADGGGNVRGQGLVGRMLIHRAVFNRNKDEIVRLVDAGEDINEVEGAGNTPLHNAAWAGWLEGVELLLGLGAKVDASNNAGDRPWHWATNMGHAEVAELLIKNGASKQQGKVLVQEHVPKVKDFFSKPCWAHHPKPYADFVEFRKKEHAALEEERKRAVRV</sequence>
<dbReference type="Pfam" id="PF12796">
    <property type="entry name" value="Ank_2"/>
    <property type="match status" value="1"/>
</dbReference>
<dbReference type="SUPFAM" id="SSF48403">
    <property type="entry name" value="Ankyrin repeat"/>
    <property type="match status" value="1"/>
</dbReference>
<dbReference type="AlphaFoldDB" id="A0A0D2ML03"/>
<dbReference type="GeneID" id="25739601"/>
<evidence type="ECO:0000313" key="5">
    <source>
        <dbReference type="Proteomes" id="UP000054498"/>
    </source>
</evidence>
<name>A0A0D2ML03_9CHLO</name>
<dbReference type="PROSITE" id="PS50297">
    <property type="entry name" value="ANK_REP_REGION"/>
    <property type="match status" value="2"/>
</dbReference>
<accession>A0A0D2ML03</accession>
<dbReference type="Proteomes" id="UP000054498">
    <property type="component" value="Unassembled WGS sequence"/>
</dbReference>
<evidence type="ECO:0000256" key="1">
    <source>
        <dbReference type="ARBA" id="ARBA00022737"/>
    </source>
</evidence>
<keyword evidence="1" id="KW-0677">Repeat</keyword>
<keyword evidence="2 3" id="KW-0040">ANK repeat</keyword>
<dbReference type="PANTHER" id="PTHR24171:SF8">
    <property type="entry name" value="BRCA1-ASSOCIATED RING DOMAIN PROTEIN 1"/>
    <property type="match status" value="1"/>
</dbReference>
<dbReference type="PANTHER" id="PTHR24171">
    <property type="entry name" value="ANKYRIN REPEAT DOMAIN-CONTAINING PROTEIN 39-RELATED"/>
    <property type="match status" value="1"/>
</dbReference>
<dbReference type="GO" id="GO:0004842">
    <property type="term" value="F:ubiquitin-protein transferase activity"/>
    <property type="evidence" value="ECO:0007669"/>
    <property type="project" value="TreeGrafter"/>
</dbReference>
<dbReference type="PROSITE" id="PS50088">
    <property type="entry name" value="ANK_REPEAT"/>
    <property type="match status" value="2"/>
</dbReference>
<dbReference type="SMART" id="SM00248">
    <property type="entry name" value="ANK"/>
    <property type="match status" value="3"/>
</dbReference>
<dbReference type="InterPro" id="IPR036770">
    <property type="entry name" value="Ankyrin_rpt-contain_sf"/>
</dbReference>
<dbReference type="OrthoDB" id="71307at2759"/>
<dbReference type="STRING" id="145388.A0A0D2ML03"/>
<keyword evidence="5" id="KW-1185">Reference proteome</keyword>
<organism evidence="4 5">
    <name type="scientific">Monoraphidium neglectum</name>
    <dbReference type="NCBI Taxonomy" id="145388"/>
    <lineage>
        <taxon>Eukaryota</taxon>
        <taxon>Viridiplantae</taxon>
        <taxon>Chlorophyta</taxon>
        <taxon>core chlorophytes</taxon>
        <taxon>Chlorophyceae</taxon>
        <taxon>CS clade</taxon>
        <taxon>Sphaeropleales</taxon>
        <taxon>Selenastraceae</taxon>
        <taxon>Monoraphidium</taxon>
    </lineage>
</organism>
<feature type="repeat" description="ANK" evidence="3">
    <location>
        <begin position="103"/>
        <end position="129"/>
    </location>
</feature>
<proteinExistence type="predicted"/>
<dbReference type="GO" id="GO:0085020">
    <property type="term" value="P:protein K6-linked ubiquitination"/>
    <property type="evidence" value="ECO:0007669"/>
    <property type="project" value="TreeGrafter"/>
</dbReference>
<feature type="repeat" description="ANK" evidence="3">
    <location>
        <begin position="70"/>
        <end position="102"/>
    </location>
</feature>
<evidence type="ECO:0000256" key="2">
    <source>
        <dbReference type="ARBA" id="ARBA00023043"/>
    </source>
</evidence>
<dbReference type="Gene3D" id="1.25.40.20">
    <property type="entry name" value="Ankyrin repeat-containing domain"/>
    <property type="match status" value="1"/>
</dbReference>